<feature type="region of interest" description="Disordered" evidence="1">
    <location>
        <begin position="244"/>
        <end position="317"/>
    </location>
</feature>
<dbReference type="Proteomes" id="UP000000561">
    <property type="component" value="Chromosome 3"/>
</dbReference>
<dbReference type="GO" id="GO:0033962">
    <property type="term" value="P:P-body assembly"/>
    <property type="evidence" value="ECO:0000318"/>
    <property type="project" value="GO_Central"/>
</dbReference>
<feature type="compositionally biased region" description="Low complexity" evidence="1">
    <location>
        <begin position="97"/>
        <end position="112"/>
    </location>
</feature>
<dbReference type="OrthoDB" id="10030313at2759"/>
<evidence type="ECO:0000313" key="3">
    <source>
        <dbReference type="EMBL" id="KIS70598.1"/>
    </source>
</evidence>
<dbReference type="PANTHER" id="PTHR13612">
    <property type="entry name" value="ENHANCER OF MRNA-DECAPPING PROTEIN 3"/>
    <property type="match status" value="1"/>
</dbReference>
<dbReference type="GO" id="GO:0003729">
    <property type="term" value="F:mRNA binding"/>
    <property type="evidence" value="ECO:0000318"/>
    <property type="project" value="GO_Central"/>
</dbReference>
<evidence type="ECO:0000259" key="2">
    <source>
        <dbReference type="PROSITE" id="PS51512"/>
    </source>
</evidence>
<dbReference type="EMBL" id="CM003142">
    <property type="protein sequence ID" value="KIS70598.1"/>
    <property type="molecule type" value="Genomic_DNA"/>
</dbReference>
<evidence type="ECO:0000256" key="1">
    <source>
        <dbReference type="SAM" id="MobiDB-lite"/>
    </source>
</evidence>
<feature type="region of interest" description="Disordered" evidence="1">
    <location>
        <begin position="726"/>
        <end position="747"/>
    </location>
</feature>
<evidence type="ECO:0000313" key="4">
    <source>
        <dbReference type="Proteomes" id="UP000000561"/>
    </source>
</evidence>
<sequence length="747" mass="80066">MSSTFIGLDVKLTLHSQPGSTLQAKILSIDQAANTLTVQKQDGSPVVLKRSDIASLAACKPSQTGSKSNPSTPSRSDAATPVTPQSKLKKHQQTLGAAPSAAPTSAQATATSFKDPAIISNSRTRDSRLSSAEQHASNPLLTALSTSDPTVSRSSTPSRSPRPNHAAPAASTPKSAKKMQHHAPISRGSSPAMPNASLTEDFDFSAGLKAFDKKKIWDDIRASDRTDPAFLLVSHNRISNGATELVRGPNGVGPANSFSTPDRGRSCVKDGQQKLRPNEMVCTPSPERASSPQLAAPSVDKSVETPTSGPRKPTYEQLEERIRKLEAELALARRRNLLLEELAGLGLGVSTRVDGVSPPAAAPVASPPHQPDTNATQFAAQPRAAPADLAITETEQRVSALTLRPETSALLSTPATFSNALAAASFAVSSDNLSAQTLPDPVPTTSTSAPSAVESKEAEAKKEPVFGHIVDPPVLMLLFPTAALQHAALARVEAFYESDSNAKRYLSLQEAADERICRNYQGFNFPLRQGVHEWLDAMFEATNSNADSAKWWTPHCSAEENELLDVLISLGAISPYEGASSRNDGESGSVSYVISCIASQAYSTLPHELLHALYFLSPPYRAFVKSQWDSLSAANKKVIETDLGLRKYSSSVFQDEFQAYLGEGLGTEKEFGNKPALECKEIAQQLRKQATKEWKKLGLNLESGQQQERWEEVKWQTLDRYAALQKASKKAGGGQAKGSKGGKNSRK</sequence>
<gene>
    <name evidence="3" type="ORF">UMAG_01763</name>
</gene>
<dbReference type="GeneID" id="23562671"/>
<keyword evidence="4" id="KW-1185">Reference proteome</keyword>
<feature type="region of interest" description="Disordered" evidence="1">
    <location>
        <begin position="58"/>
        <end position="196"/>
    </location>
</feature>
<dbReference type="InterPro" id="IPR019050">
    <property type="entry name" value="FDF_dom"/>
</dbReference>
<reference evidence="3 4" key="1">
    <citation type="journal article" date="2006" name="Nature">
        <title>Insights from the genome of the biotrophic fungal plant pathogen Ustilago maydis.</title>
        <authorList>
            <person name="Kamper J."/>
            <person name="Kahmann R."/>
            <person name="Bolker M."/>
            <person name="Ma L.J."/>
            <person name="Brefort T."/>
            <person name="Saville B.J."/>
            <person name="Banuett F."/>
            <person name="Kronstad J.W."/>
            <person name="Gold S.E."/>
            <person name="Muller O."/>
            <person name="Perlin M.H."/>
            <person name="Wosten H.A."/>
            <person name="de Vries R."/>
            <person name="Ruiz-Herrera J."/>
            <person name="Reynaga-Pena C.G."/>
            <person name="Snetselaar K."/>
            <person name="McCann M."/>
            <person name="Perez-Martin J."/>
            <person name="Feldbrugge M."/>
            <person name="Basse C.W."/>
            <person name="Steinberg G."/>
            <person name="Ibeas J.I."/>
            <person name="Holloman W."/>
            <person name="Guzman P."/>
            <person name="Farman M."/>
            <person name="Stajich J.E."/>
            <person name="Sentandreu R."/>
            <person name="Gonzalez-Prieto J.M."/>
            <person name="Kennell J.C."/>
            <person name="Molina L."/>
            <person name="Schirawski J."/>
            <person name="Mendoza-Mendoza A."/>
            <person name="Greilinger D."/>
            <person name="Munch K."/>
            <person name="Rossel N."/>
            <person name="Scherer M."/>
            <person name="Vranes M."/>
            <person name="Ladendorf O."/>
            <person name="Vincon V."/>
            <person name="Fuchs U."/>
            <person name="Sandrock B."/>
            <person name="Meng S."/>
            <person name="Ho E.C."/>
            <person name="Cahill M.J."/>
            <person name="Boyce K.J."/>
            <person name="Klose J."/>
            <person name="Klosterman S.J."/>
            <person name="Deelstra H.J."/>
            <person name="Ortiz-Castellanos L."/>
            <person name="Li W."/>
            <person name="Sanchez-Alonso P."/>
            <person name="Schreier P.H."/>
            <person name="Hauser-Hahn I."/>
            <person name="Vaupel M."/>
            <person name="Koopmann E."/>
            <person name="Friedrich G."/>
            <person name="Voss H."/>
            <person name="Schluter T."/>
            <person name="Margolis J."/>
            <person name="Platt D."/>
            <person name="Swimmer C."/>
            <person name="Gnirke A."/>
            <person name="Chen F."/>
            <person name="Vysotskaia V."/>
            <person name="Mannhaupt G."/>
            <person name="Guldener U."/>
            <person name="Munsterkotter M."/>
            <person name="Haase D."/>
            <person name="Oesterheld M."/>
            <person name="Mewes H.W."/>
            <person name="Mauceli E.W."/>
            <person name="DeCaprio D."/>
            <person name="Wade C.M."/>
            <person name="Butler J."/>
            <person name="Young S."/>
            <person name="Jaffe D.B."/>
            <person name="Calvo S."/>
            <person name="Nusbaum C."/>
            <person name="Galagan J."/>
            <person name="Birren B.W."/>
        </authorList>
    </citation>
    <scope>NUCLEOTIDE SEQUENCE [LARGE SCALE GENOMIC DNA]</scope>
    <source>
        <strain evidence="4">DSM 14603 / FGSC 9021 / UM521</strain>
    </source>
</reference>
<dbReference type="RefSeq" id="XP_011387725.1">
    <property type="nucleotide sequence ID" value="XM_011389423.1"/>
</dbReference>
<dbReference type="PANTHER" id="PTHR13612:SF0">
    <property type="entry name" value="ENHANCER OF MRNA-DECAPPING PROTEIN 3"/>
    <property type="match status" value="1"/>
</dbReference>
<proteinExistence type="predicted"/>
<dbReference type="OMA" id="ICRNYQG"/>
<feature type="compositionally biased region" description="Polar residues" evidence="1">
    <location>
        <begin position="129"/>
        <end position="144"/>
    </location>
</feature>
<feature type="domain" description="DFDF" evidence="2">
    <location>
        <begin position="190"/>
        <end position="226"/>
    </location>
</feature>
<dbReference type="GO" id="GO:0031087">
    <property type="term" value="P:deadenylation-independent decapping of nuclear-transcribed mRNA"/>
    <property type="evidence" value="ECO:0000318"/>
    <property type="project" value="GO_Central"/>
</dbReference>
<feature type="compositionally biased region" description="Low complexity" evidence="1">
    <location>
        <begin position="145"/>
        <end position="174"/>
    </location>
</feature>
<feature type="compositionally biased region" description="Gly residues" evidence="1">
    <location>
        <begin position="731"/>
        <end position="741"/>
    </location>
</feature>
<dbReference type="SMART" id="SM01199">
    <property type="entry name" value="FDF"/>
    <property type="match status" value="1"/>
</dbReference>
<feature type="compositionally biased region" description="Basic and acidic residues" evidence="1">
    <location>
        <begin position="262"/>
        <end position="277"/>
    </location>
</feature>
<dbReference type="STRING" id="237631.A0A0D1CW57"/>
<dbReference type="VEuPathDB" id="FungiDB:UMAG_01763"/>
<dbReference type="InParanoid" id="A0A0D1CW57"/>
<feature type="region of interest" description="Disordered" evidence="1">
    <location>
        <begin position="437"/>
        <end position="458"/>
    </location>
</feature>
<dbReference type="AlphaFoldDB" id="A0A0D1CW57"/>
<dbReference type="PROSITE" id="PS51512">
    <property type="entry name" value="DFDF"/>
    <property type="match status" value="1"/>
</dbReference>
<protein>
    <recommendedName>
        <fullName evidence="2">DFDF domain-containing protein</fullName>
    </recommendedName>
</protein>
<dbReference type="InterPro" id="IPR025762">
    <property type="entry name" value="DFDF"/>
</dbReference>
<feature type="compositionally biased region" description="Polar residues" evidence="1">
    <location>
        <begin position="437"/>
        <end position="447"/>
    </location>
</feature>
<dbReference type="GO" id="GO:0000932">
    <property type="term" value="C:P-body"/>
    <property type="evidence" value="ECO:0000318"/>
    <property type="project" value="GO_Central"/>
</dbReference>
<name>A0A0D1CW57_MYCMD</name>
<organism evidence="3 4">
    <name type="scientific">Mycosarcoma maydis</name>
    <name type="common">Corn smut fungus</name>
    <name type="synonym">Ustilago maydis</name>
    <dbReference type="NCBI Taxonomy" id="5270"/>
    <lineage>
        <taxon>Eukaryota</taxon>
        <taxon>Fungi</taxon>
        <taxon>Dikarya</taxon>
        <taxon>Basidiomycota</taxon>
        <taxon>Ustilaginomycotina</taxon>
        <taxon>Ustilaginomycetes</taxon>
        <taxon>Ustilaginales</taxon>
        <taxon>Ustilaginaceae</taxon>
        <taxon>Mycosarcoma</taxon>
    </lineage>
</organism>
<feature type="compositionally biased region" description="Polar residues" evidence="1">
    <location>
        <begin position="61"/>
        <end position="86"/>
    </location>
</feature>
<dbReference type="Pfam" id="PF09532">
    <property type="entry name" value="FDF"/>
    <property type="match status" value="1"/>
</dbReference>
<dbReference type="eggNOG" id="KOG2585">
    <property type="taxonomic scope" value="Eukaryota"/>
</dbReference>
<accession>A0A0D1CW57</accession>
<dbReference type="KEGG" id="uma:UMAG_01763"/>